<keyword evidence="4" id="KW-1185">Reference proteome</keyword>
<dbReference type="Proteomes" id="UP001597052">
    <property type="component" value="Unassembled WGS sequence"/>
</dbReference>
<evidence type="ECO:0000259" key="2">
    <source>
        <dbReference type="Pfam" id="PF07853"/>
    </source>
</evidence>
<name>A0ABD6D2I2_9EURY</name>
<proteinExistence type="predicted"/>
<feature type="domain" description="DUF1648" evidence="2">
    <location>
        <begin position="14"/>
        <end position="61"/>
    </location>
</feature>
<dbReference type="InterPro" id="IPR012867">
    <property type="entry name" value="DUF1648"/>
</dbReference>
<keyword evidence="1" id="KW-0472">Membrane</keyword>
<protein>
    <submittedName>
        <fullName evidence="3">DUF1648 domain-containing protein</fullName>
    </submittedName>
</protein>
<dbReference type="EMBL" id="JBHUDM010000001">
    <property type="protein sequence ID" value="MFD1640262.1"/>
    <property type="molecule type" value="Genomic_DNA"/>
</dbReference>
<feature type="transmembrane region" description="Helical" evidence="1">
    <location>
        <begin position="87"/>
        <end position="107"/>
    </location>
</feature>
<gene>
    <name evidence="3" type="ORF">ACFSBW_00045</name>
</gene>
<evidence type="ECO:0000256" key="1">
    <source>
        <dbReference type="SAM" id="Phobius"/>
    </source>
</evidence>
<feature type="transmembrane region" description="Helical" evidence="1">
    <location>
        <begin position="46"/>
        <end position="67"/>
    </location>
</feature>
<reference evidence="3 4" key="1">
    <citation type="journal article" date="2019" name="Int. J. Syst. Evol. Microbiol.">
        <title>The Global Catalogue of Microorganisms (GCM) 10K type strain sequencing project: providing services to taxonomists for standard genome sequencing and annotation.</title>
        <authorList>
            <consortium name="The Broad Institute Genomics Platform"/>
            <consortium name="The Broad Institute Genome Sequencing Center for Infectious Disease"/>
            <person name="Wu L."/>
            <person name="Ma J."/>
        </authorList>
    </citation>
    <scope>NUCLEOTIDE SEQUENCE [LARGE SCALE GENOMIC DNA]</scope>
    <source>
        <strain evidence="3 4">CGMCC 1.10593</strain>
    </source>
</reference>
<dbReference type="RefSeq" id="WP_256397268.1">
    <property type="nucleotide sequence ID" value="NZ_JANHDJ010000007.1"/>
</dbReference>
<feature type="transmembrane region" description="Helical" evidence="1">
    <location>
        <begin position="113"/>
        <end position="131"/>
    </location>
</feature>
<evidence type="ECO:0000313" key="4">
    <source>
        <dbReference type="Proteomes" id="UP001597052"/>
    </source>
</evidence>
<organism evidence="3 4">
    <name type="scientific">Halohasta litorea</name>
    <dbReference type="NCBI Taxonomy" id="869891"/>
    <lineage>
        <taxon>Archaea</taxon>
        <taxon>Methanobacteriati</taxon>
        <taxon>Methanobacteriota</taxon>
        <taxon>Stenosarchaea group</taxon>
        <taxon>Halobacteria</taxon>
        <taxon>Halobacteriales</taxon>
        <taxon>Haloferacaceae</taxon>
        <taxon>Halohasta</taxon>
    </lineage>
</organism>
<dbReference type="AlphaFoldDB" id="A0ABD6D2I2"/>
<sequence>MLSRRHATISSLGLIAVTAAAGVAVWPRLPAEMVIHFSLAWEPNTYVSKPLAVFLLPAIMLLTLAVLRGGFRVDPPEDPHVASVTTLSTMGLLAALHILVLAWNLGYPIPSDLVTLGILLWAVALVGYVIVRERGSSIS</sequence>
<dbReference type="Pfam" id="PF07853">
    <property type="entry name" value="DUF1648"/>
    <property type="match status" value="1"/>
</dbReference>
<accession>A0ABD6D2I2</accession>
<evidence type="ECO:0000313" key="3">
    <source>
        <dbReference type="EMBL" id="MFD1640262.1"/>
    </source>
</evidence>
<keyword evidence="1" id="KW-0812">Transmembrane</keyword>
<keyword evidence="1" id="KW-1133">Transmembrane helix</keyword>
<comment type="caution">
    <text evidence="3">The sequence shown here is derived from an EMBL/GenBank/DDBJ whole genome shotgun (WGS) entry which is preliminary data.</text>
</comment>